<feature type="domain" description="Cyclin N-terminal" evidence="2">
    <location>
        <begin position="64"/>
        <end position="161"/>
    </location>
</feature>
<comment type="caution">
    <text evidence="3">The sequence shown here is derived from an EMBL/GenBank/DDBJ whole genome shotgun (WGS) entry which is preliminary data.</text>
</comment>
<dbReference type="GO" id="GO:0000307">
    <property type="term" value="C:cyclin-dependent protein kinase holoenzyme complex"/>
    <property type="evidence" value="ECO:0007669"/>
    <property type="project" value="TreeGrafter"/>
</dbReference>
<dbReference type="OrthoDB" id="10250320at2759"/>
<dbReference type="CDD" id="cd20557">
    <property type="entry name" value="CYCLIN_ScPCL1-like"/>
    <property type="match status" value="1"/>
</dbReference>
<feature type="compositionally biased region" description="Low complexity" evidence="1">
    <location>
        <begin position="483"/>
        <end position="508"/>
    </location>
</feature>
<dbReference type="InterPro" id="IPR013922">
    <property type="entry name" value="Cyclin_PHO80-like"/>
</dbReference>
<feature type="compositionally biased region" description="Polar residues" evidence="1">
    <location>
        <begin position="470"/>
        <end position="482"/>
    </location>
</feature>
<feature type="compositionally biased region" description="Low complexity" evidence="1">
    <location>
        <begin position="204"/>
        <end position="216"/>
    </location>
</feature>
<dbReference type="PANTHER" id="PTHR15615">
    <property type="match status" value="1"/>
</dbReference>
<dbReference type="AlphaFoldDB" id="A0A409VW52"/>
<dbReference type="Pfam" id="PF00134">
    <property type="entry name" value="Cyclin_N"/>
    <property type="match status" value="1"/>
</dbReference>
<accession>A0A409VW52</accession>
<dbReference type="Proteomes" id="UP000284842">
    <property type="component" value="Unassembled WGS sequence"/>
</dbReference>
<dbReference type="GO" id="GO:0005634">
    <property type="term" value="C:nucleus"/>
    <property type="evidence" value="ECO:0007669"/>
    <property type="project" value="TreeGrafter"/>
</dbReference>
<organism evidence="3 4">
    <name type="scientific">Panaeolus cyanescens</name>
    <dbReference type="NCBI Taxonomy" id="181874"/>
    <lineage>
        <taxon>Eukaryota</taxon>
        <taxon>Fungi</taxon>
        <taxon>Dikarya</taxon>
        <taxon>Basidiomycota</taxon>
        <taxon>Agaricomycotina</taxon>
        <taxon>Agaricomycetes</taxon>
        <taxon>Agaricomycetidae</taxon>
        <taxon>Agaricales</taxon>
        <taxon>Agaricineae</taxon>
        <taxon>Galeropsidaceae</taxon>
        <taxon>Panaeolus</taxon>
    </lineage>
</organism>
<feature type="compositionally biased region" description="Low complexity" evidence="1">
    <location>
        <begin position="299"/>
        <end position="319"/>
    </location>
</feature>
<feature type="region of interest" description="Disordered" evidence="1">
    <location>
        <begin position="530"/>
        <end position="557"/>
    </location>
</feature>
<dbReference type="InParanoid" id="A0A409VW52"/>
<dbReference type="SUPFAM" id="SSF47954">
    <property type="entry name" value="Cyclin-like"/>
    <property type="match status" value="1"/>
</dbReference>
<dbReference type="GO" id="GO:0016538">
    <property type="term" value="F:cyclin-dependent protein serine/threonine kinase regulator activity"/>
    <property type="evidence" value="ECO:0007669"/>
    <property type="project" value="TreeGrafter"/>
</dbReference>
<dbReference type="EMBL" id="NHTK01005952">
    <property type="protein sequence ID" value="PPQ70479.1"/>
    <property type="molecule type" value="Genomic_DNA"/>
</dbReference>
<dbReference type="Gene3D" id="1.10.472.10">
    <property type="entry name" value="Cyclin-like"/>
    <property type="match status" value="1"/>
</dbReference>
<feature type="compositionally biased region" description="Low complexity" evidence="1">
    <location>
        <begin position="424"/>
        <end position="439"/>
    </location>
</feature>
<evidence type="ECO:0000256" key="1">
    <source>
        <dbReference type="SAM" id="MobiDB-lite"/>
    </source>
</evidence>
<keyword evidence="4" id="KW-1185">Reference proteome</keyword>
<dbReference type="InterPro" id="IPR036915">
    <property type="entry name" value="Cyclin-like_sf"/>
</dbReference>
<proteinExistence type="predicted"/>
<protein>
    <recommendedName>
        <fullName evidence="2">Cyclin N-terminal domain-containing protein</fullName>
    </recommendedName>
</protein>
<evidence type="ECO:0000313" key="4">
    <source>
        <dbReference type="Proteomes" id="UP000284842"/>
    </source>
</evidence>
<dbReference type="InterPro" id="IPR006671">
    <property type="entry name" value="Cyclin_N"/>
</dbReference>
<feature type="compositionally biased region" description="Low complexity" evidence="1">
    <location>
        <begin position="275"/>
        <end position="288"/>
    </location>
</feature>
<feature type="region of interest" description="Disordered" evidence="1">
    <location>
        <begin position="198"/>
        <end position="247"/>
    </location>
</feature>
<feature type="compositionally biased region" description="Polar residues" evidence="1">
    <location>
        <begin position="447"/>
        <end position="463"/>
    </location>
</feature>
<sequence>MEMIDYVARQAAKVIRIDGEPEQPTTGVDSQTLPTPPHTPLKVKFADQIAKDMKPETVSPHLVSLENFILHLVKCSNVQVSTLLTTLVYLDRLRSKLPTMAKGMACTRHRVFLATLIVTAKYLNDSSPKNCHWANYAIFFDVAEINLMEKQLLYLLDYDLRFDEEQACTHFAPFMVSHTEASLSTRVSAVSKVAKAGKARAEARQQSQATTAQQPTPEEKDQTNTSGNAMSTVPSAVSTSSSSSTASSTASALSSAVRGIAKRISTAHLRGVGPATMSSTASMDTTHSGRSNTSSLDLVSLVEDTGSSSSSSSGWTSNESDSDEDPNLHVTIVDADSSISYLHEIPLDSTTLAGPGTMKKPFILRPVTSQKSRPTPSPGSTKDDDATPTRARKPSESSVHTIIASPVIHRKPAPSVRLVDKRSISSSASASTALKTSQSRDQLRMPASSTMPSIGHSTGTSASMRIRSGTIIQRTNGGSSKMSLLSSDKGTSSSLGLPIPSSTSSHTPVVTKGVGSLFSRILGVAANLRTGSSTHTTNSSDPDSKALLSAQNEGVTV</sequence>
<name>A0A409VW52_9AGAR</name>
<feature type="compositionally biased region" description="Low complexity" evidence="1">
    <location>
        <begin position="231"/>
        <end position="247"/>
    </location>
</feature>
<feature type="region of interest" description="Disordered" evidence="1">
    <location>
        <begin position="271"/>
        <end position="327"/>
    </location>
</feature>
<dbReference type="GO" id="GO:0019901">
    <property type="term" value="F:protein kinase binding"/>
    <property type="evidence" value="ECO:0007669"/>
    <property type="project" value="InterPro"/>
</dbReference>
<evidence type="ECO:0000313" key="3">
    <source>
        <dbReference type="EMBL" id="PPQ70479.1"/>
    </source>
</evidence>
<feature type="region of interest" description="Disordered" evidence="1">
    <location>
        <begin position="348"/>
        <end position="508"/>
    </location>
</feature>
<gene>
    <name evidence="3" type="ORF">CVT24_013286</name>
</gene>
<dbReference type="PANTHER" id="PTHR15615:SF10">
    <property type="entry name" value="PHO85 CYCLIN-2-RELATED"/>
    <property type="match status" value="1"/>
</dbReference>
<feature type="compositionally biased region" description="Polar residues" evidence="1">
    <location>
        <begin position="530"/>
        <end position="541"/>
    </location>
</feature>
<feature type="compositionally biased region" description="Polar residues" evidence="1">
    <location>
        <begin position="367"/>
        <end position="380"/>
    </location>
</feature>
<evidence type="ECO:0000259" key="2">
    <source>
        <dbReference type="Pfam" id="PF00134"/>
    </source>
</evidence>
<dbReference type="STRING" id="181874.A0A409VW52"/>
<reference evidence="3 4" key="1">
    <citation type="journal article" date="2018" name="Evol. Lett.">
        <title>Horizontal gene cluster transfer increased hallucinogenic mushroom diversity.</title>
        <authorList>
            <person name="Reynolds H.T."/>
            <person name="Vijayakumar V."/>
            <person name="Gluck-Thaler E."/>
            <person name="Korotkin H.B."/>
            <person name="Matheny P.B."/>
            <person name="Slot J.C."/>
        </authorList>
    </citation>
    <scope>NUCLEOTIDE SEQUENCE [LARGE SCALE GENOMIC DNA]</scope>
    <source>
        <strain evidence="3 4">2629</strain>
    </source>
</reference>